<keyword evidence="2" id="KW-1185">Reference proteome</keyword>
<dbReference type="GeneID" id="14870142"/>
<evidence type="ECO:0000313" key="2">
    <source>
        <dbReference type="Proteomes" id="UP000007797"/>
    </source>
</evidence>
<dbReference type="EMBL" id="GL883020">
    <property type="protein sequence ID" value="EGG18165.1"/>
    <property type="molecule type" value="Genomic_DNA"/>
</dbReference>
<dbReference type="KEGG" id="dfa:DFA_06832"/>
<accession>F4Q2E5</accession>
<sequence length="645" mass="70434">MSHQTQSRSFIHSTVVHLSIYLSLKEKMKALILLSLLSSVMSVTIIMAQPEVIYTESTIQKNFVVMSVYANSACSVGGTPTGLPEKIVSFMPNTCYNYPTFSVNVSVSTTNQYSYQFYTLLGCYPQSASSIAIPTMPSKCIITDNTGTTPSPPWMTFYLGPPPIPTLTGLSSSLYYERLSTTISTCNITNINNYQNQRVVILPNTCTFSDMRSGSIKSLDGTASSIQLDTNCAGGSPVTYQSQCPPTLDGQRIMSAFKNGLISTSNPIPSVTSYTTVGVSNLNFGYPLGTTIFANVTWLSSNGSSWNQQPGYIYKMSDQMYFPSPHVNFTGYLLFVQNGLNYVLNKPNSIEFKTSQFHIPPYPKMKSISTTLITTRKIEFNYQSEGGFVGQNLYGIVVVVFPGGVVGGVYDQSTCPPVGCVLNDLPAGSGISIKVTVNNTFATNLMQKDVMLALPIETFDFTLTIVSDTVEIGFVYLGYGYGPSTSGLLIESNGVKLVDISSILTASYIYSYSSTTPTIFTVTCNGTNDGTTLNAPSQQFISKGDFKLNNVTIEWVGLTRAMVSFGAEGLNPNYTLYIDSMDGSSWTEKNSLQYLITPLVASTYYQFEAYIEDTVTTLRTDSIIFNLTTVVSYPPITNFTITPFQ</sequence>
<gene>
    <name evidence="1" type="ORF">DFA_06832</name>
</gene>
<reference evidence="2" key="1">
    <citation type="journal article" date="2011" name="Genome Res.">
        <title>Phylogeny-wide analysis of social amoeba genomes highlights ancient origins for complex intercellular communication.</title>
        <authorList>
            <person name="Heidel A.J."/>
            <person name="Lawal H.M."/>
            <person name="Felder M."/>
            <person name="Schilde C."/>
            <person name="Helps N.R."/>
            <person name="Tunggal B."/>
            <person name="Rivero F."/>
            <person name="John U."/>
            <person name="Schleicher M."/>
            <person name="Eichinger L."/>
            <person name="Platzer M."/>
            <person name="Noegel A.A."/>
            <person name="Schaap P."/>
            <person name="Gloeckner G."/>
        </authorList>
    </citation>
    <scope>NUCLEOTIDE SEQUENCE [LARGE SCALE GENOMIC DNA]</scope>
    <source>
        <strain evidence="2">SH3</strain>
    </source>
</reference>
<dbReference type="Proteomes" id="UP000007797">
    <property type="component" value="Unassembled WGS sequence"/>
</dbReference>
<dbReference type="RefSeq" id="XP_004366206.1">
    <property type="nucleotide sequence ID" value="XM_004366149.1"/>
</dbReference>
<protein>
    <submittedName>
        <fullName evidence="1">Uncharacterized protein</fullName>
    </submittedName>
</protein>
<organism evidence="1 2">
    <name type="scientific">Cavenderia fasciculata</name>
    <name type="common">Slime mold</name>
    <name type="synonym">Dictyostelium fasciculatum</name>
    <dbReference type="NCBI Taxonomy" id="261658"/>
    <lineage>
        <taxon>Eukaryota</taxon>
        <taxon>Amoebozoa</taxon>
        <taxon>Evosea</taxon>
        <taxon>Eumycetozoa</taxon>
        <taxon>Dictyostelia</taxon>
        <taxon>Acytosteliales</taxon>
        <taxon>Cavenderiaceae</taxon>
        <taxon>Cavenderia</taxon>
    </lineage>
</organism>
<evidence type="ECO:0000313" key="1">
    <source>
        <dbReference type="EMBL" id="EGG18165.1"/>
    </source>
</evidence>
<proteinExistence type="predicted"/>
<name>F4Q2E5_CACFS</name>
<dbReference type="AlphaFoldDB" id="F4Q2E5"/>